<dbReference type="Gene3D" id="3.40.50.1820">
    <property type="entry name" value="alpha/beta hydrolase"/>
    <property type="match status" value="1"/>
</dbReference>
<dbReference type="OrthoDB" id="5854651at2759"/>
<dbReference type="AlphaFoldDB" id="A0A368FZQ5"/>
<evidence type="ECO:0000313" key="3">
    <source>
        <dbReference type="EMBL" id="RCN36938.1"/>
    </source>
</evidence>
<proteinExistence type="predicted"/>
<evidence type="ECO:0000313" key="4">
    <source>
        <dbReference type="Proteomes" id="UP000252519"/>
    </source>
</evidence>
<gene>
    <name evidence="3" type="ORF">ANCCAN_17179</name>
</gene>
<dbReference type="PANTHER" id="PTHR44590">
    <property type="entry name" value="CARBOXYLIC ESTER HYDROLASE-RELATED"/>
    <property type="match status" value="1"/>
</dbReference>
<keyword evidence="1" id="KW-0732">Signal</keyword>
<name>A0A368FZQ5_ANCCA</name>
<reference evidence="3 4" key="1">
    <citation type="submission" date="2014-10" db="EMBL/GenBank/DDBJ databases">
        <title>Draft genome of the hookworm Ancylostoma caninum.</title>
        <authorList>
            <person name="Mitreva M."/>
        </authorList>
    </citation>
    <scope>NUCLEOTIDE SEQUENCE [LARGE SCALE GENOMIC DNA]</scope>
    <source>
        <strain evidence="3 4">Baltimore</strain>
    </source>
</reference>
<dbReference type="InterPro" id="IPR029058">
    <property type="entry name" value="AB_hydrolase_fold"/>
</dbReference>
<dbReference type="EMBL" id="JOJR01000512">
    <property type="protein sequence ID" value="RCN36938.1"/>
    <property type="molecule type" value="Genomic_DNA"/>
</dbReference>
<keyword evidence="4" id="KW-1185">Reference proteome</keyword>
<protein>
    <submittedName>
        <fullName evidence="3">Carboxylesterase</fullName>
    </submittedName>
</protein>
<comment type="caution">
    <text evidence="3">The sequence shown here is derived from an EMBL/GenBank/DDBJ whole genome shotgun (WGS) entry which is preliminary data.</text>
</comment>
<dbReference type="SUPFAM" id="SSF53474">
    <property type="entry name" value="alpha/beta-Hydrolases"/>
    <property type="match status" value="1"/>
</dbReference>
<dbReference type="InterPro" id="IPR019819">
    <property type="entry name" value="Carboxylesterase_B_CS"/>
</dbReference>
<dbReference type="STRING" id="29170.A0A368FZQ5"/>
<accession>A0A368FZQ5</accession>
<feature type="chain" id="PRO_5016613645" evidence="1">
    <location>
        <begin position="17"/>
        <end position="574"/>
    </location>
</feature>
<dbReference type="InterPro" id="IPR002018">
    <property type="entry name" value="CarbesteraseB"/>
</dbReference>
<feature type="domain" description="Carboxylesterase type B" evidence="2">
    <location>
        <begin position="17"/>
        <end position="546"/>
    </location>
</feature>
<evidence type="ECO:0000256" key="1">
    <source>
        <dbReference type="SAM" id="SignalP"/>
    </source>
</evidence>
<feature type="signal peptide" evidence="1">
    <location>
        <begin position="1"/>
        <end position="16"/>
    </location>
</feature>
<dbReference type="PROSITE" id="PS00941">
    <property type="entry name" value="CARBOXYLESTERASE_B_2"/>
    <property type="match status" value="1"/>
</dbReference>
<organism evidence="3 4">
    <name type="scientific">Ancylostoma caninum</name>
    <name type="common">Dog hookworm</name>
    <dbReference type="NCBI Taxonomy" id="29170"/>
    <lineage>
        <taxon>Eukaryota</taxon>
        <taxon>Metazoa</taxon>
        <taxon>Ecdysozoa</taxon>
        <taxon>Nematoda</taxon>
        <taxon>Chromadorea</taxon>
        <taxon>Rhabditida</taxon>
        <taxon>Rhabditina</taxon>
        <taxon>Rhabditomorpha</taxon>
        <taxon>Strongyloidea</taxon>
        <taxon>Ancylostomatidae</taxon>
        <taxon>Ancylostomatinae</taxon>
        <taxon>Ancylostoma</taxon>
    </lineage>
</organism>
<dbReference type="Pfam" id="PF00135">
    <property type="entry name" value="COesterase"/>
    <property type="match status" value="1"/>
</dbReference>
<sequence>MIYFLLILCIAAGARPQVIHLEPGSIEGFTITTRSGHEAEVFLNIPYAAPPIGELRFEKPVPPIPWKETRNGKAFGPTCYPHAREAAVQPPPSEDCLTLNIIRPKKRGYTYFIGHPGGYPILFWVHGGGYEIGAASLYGYQGFANIYIPHDVMVVTIQYRVGVLGFFSSGDARIPGNLGLFDMAAALKFVHDNARRFGGDPSRITAWGLSAGGSAIGQLALSPVSRDYIASTIEMSGSAWASWALGPTVSNNSLQLAWVVKSLRYMYIVTQSCIFCDLIGDQYLSIIDRIQFYGHANPKLDCIKWGPVIDGEFLQHPDELAHHAPSKPAIVGVSNKEASFFTIKALSPFIHNFGVEPEDFNKWTRNKFVDFLKKVVLERFYKENFDKAIEDVIEYYADRDEEDSYDFYLDRYTEFISDTFFNVPAVDGIVARRQAGWNIYVYSFDHYNDAIWNDSVPKRLRGSPHVNEYPYIFELFALGSYEMDEKEQIVANVIQQSFINFVKTGAPKNNHVDWVKVGNDADIEYLSISPEPKMKENFYLEAAEFWHWMREYGFDLTQLMPTRERHNYQVKDEL</sequence>
<dbReference type="PANTHER" id="PTHR44590:SF4">
    <property type="entry name" value="CARBOXYLIC ESTER HYDROLASE"/>
    <property type="match status" value="1"/>
</dbReference>
<evidence type="ECO:0000259" key="2">
    <source>
        <dbReference type="Pfam" id="PF00135"/>
    </source>
</evidence>
<dbReference type="Proteomes" id="UP000252519">
    <property type="component" value="Unassembled WGS sequence"/>
</dbReference>